<dbReference type="GO" id="GO:0046872">
    <property type="term" value="F:metal ion binding"/>
    <property type="evidence" value="ECO:0007669"/>
    <property type="project" value="UniProtKB-KW"/>
</dbReference>
<dbReference type="SUPFAM" id="SSF56281">
    <property type="entry name" value="Metallo-hydrolase/oxidoreductase"/>
    <property type="match status" value="1"/>
</dbReference>
<evidence type="ECO:0000256" key="4">
    <source>
        <dbReference type="ARBA" id="ARBA00022833"/>
    </source>
</evidence>
<organism evidence="6 7">
    <name type="scientific">Chitinophaga agri</name>
    <dbReference type="NCBI Taxonomy" id="2703787"/>
    <lineage>
        <taxon>Bacteria</taxon>
        <taxon>Pseudomonadati</taxon>
        <taxon>Bacteroidota</taxon>
        <taxon>Chitinophagia</taxon>
        <taxon>Chitinophagales</taxon>
        <taxon>Chitinophagaceae</taxon>
        <taxon>Chitinophaga</taxon>
    </lineage>
</organism>
<keyword evidence="7" id="KW-1185">Reference proteome</keyword>
<dbReference type="PANTHER" id="PTHR42978:SF6">
    <property type="entry name" value="QUORUM-QUENCHING LACTONASE YTNP-RELATED"/>
    <property type="match status" value="1"/>
</dbReference>
<dbReference type="AlphaFoldDB" id="A0A6B9ZA61"/>
<evidence type="ECO:0000313" key="7">
    <source>
        <dbReference type="Proteomes" id="UP000476411"/>
    </source>
</evidence>
<dbReference type="GO" id="GO:0016787">
    <property type="term" value="F:hydrolase activity"/>
    <property type="evidence" value="ECO:0007669"/>
    <property type="project" value="UniProtKB-KW"/>
</dbReference>
<evidence type="ECO:0000256" key="1">
    <source>
        <dbReference type="ARBA" id="ARBA00007749"/>
    </source>
</evidence>
<reference evidence="6 7" key="1">
    <citation type="submission" date="2020-01" db="EMBL/GenBank/DDBJ databases">
        <title>Complete genome sequence of Chitinophaga sp. H33E-04 isolated from quinoa roots.</title>
        <authorList>
            <person name="Weon H.-Y."/>
            <person name="Lee S.A."/>
        </authorList>
    </citation>
    <scope>NUCLEOTIDE SEQUENCE [LARGE SCALE GENOMIC DNA]</scope>
    <source>
        <strain evidence="6 7">H33E-04</strain>
    </source>
</reference>
<keyword evidence="3 6" id="KW-0378">Hydrolase</keyword>
<dbReference type="InterPro" id="IPR001279">
    <property type="entry name" value="Metallo-B-lactamas"/>
</dbReference>
<keyword evidence="2" id="KW-0479">Metal-binding</keyword>
<dbReference type="PANTHER" id="PTHR42978">
    <property type="entry name" value="QUORUM-QUENCHING LACTONASE YTNP-RELATED-RELATED"/>
    <property type="match status" value="1"/>
</dbReference>
<dbReference type="Proteomes" id="UP000476411">
    <property type="component" value="Chromosome"/>
</dbReference>
<dbReference type="EMBL" id="CP048113">
    <property type="protein sequence ID" value="QHS59222.1"/>
    <property type="molecule type" value="Genomic_DNA"/>
</dbReference>
<dbReference type="KEGG" id="chih:GWR21_06380"/>
<dbReference type="InterPro" id="IPR036866">
    <property type="entry name" value="RibonucZ/Hydroxyglut_hydro"/>
</dbReference>
<dbReference type="SMART" id="SM00849">
    <property type="entry name" value="Lactamase_B"/>
    <property type="match status" value="1"/>
</dbReference>
<dbReference type="RefSeq" id="WP_162330919.1">
    <property type="nucleotide sequence ID" value="NZ_CP048113.1"/>
</dbReference>
<dbReference type="Gene3D" id="3.60.15.10">
    <property type="entry name" value="Ribonuclease Z/Hydroxyacylglutathione hydrolase-like"/>
    <property type="match status" value="1"/>
</dbReference>
<name>A0A6B9ZA61_9BACT</name>
<sequence length="286" mass="31919">MTVIKQTPLLPGTLQWTIGNRKVTVLSDSHFNAGEEFFTNLPEEGVRSTLIEAFRPESLILTTSIFLIESEEHEPVLIDTGMGTKMAPLLTGKLMEALAFIGKKPEDIGIILITHLHGDHFYGLLDPQKKKAFPNAQVWLSKTEYDYWFNNPQLSEQEKSNTDDAREALAPYEMLVDDGKEIVPGITSVPLPGHTMGQTGFLLTTSEEKLLFCADILNLPAIQVIYPEVGFATDADHDLAVKTRRDTLSKAAEERLLLAGPHFEFPCLTYVKVQGFGFQLVPKQYI</sequence>
<evidence type="ECO:0000256" key="2">
    <source>
        <dbReference type="ARBA" id="ARBA00022723"/>
    </source>
</evidence>
<gene>
    <name evidence="6" type="ORF">GWR21_06380</name>
</gene>
<evidence type="ECO:0000256" key="3">
    <source>
        <dbReference type="ARBA" id="ARBA00022801"/>
    </source>
</evidence>
<dbReference type="CDD" id="cd07720">
    <property type="entry name" value="OPHC2-like_MBL-fold"/>
    <property type="match status" value="1"/>
</dbReference>
<accession>A0A6B9ZA61</accession>
<dbReference type="InterPro" id="IPR051013">
    <property type="entry name" value="MBL_superfamily_lactonases"/>
</dbReference>
<proteinExistence type="inferred from homology"/>
<dbReference type="Pfam" id="PF00753">
    <property type="entry name" value="Lactamase_B"/>
    <property type="match status" value="1"/>
</dbReference>
<comment type="similarity">
    <text evidence="1">Belongs to the metallo-beta-lactamase superfamily.</text>
</comment>
<protein>
    <submittedName>
        <fullName evidence="6">MBL fold metallo-hydrolase</fullName>
    </submittedName>
</protein>
<evidence type="ECO:0000259" key="5">
    <source>
        <dbReference type="SMART" id="SM00849"/>
    </source>
</evidence>
<keyword evidence="4" id="KW-0862">Zinc</keyword>
<feature type="domain" description="Metallo-beta-lactamase" evidence="5">
    <location>
        <begin position="62"/>
        <end position="262"/>
    </location>
</feature>
<evidence type="ECO:0000313" key="6">
    <source>
        <dbReference type="EMBL" id="QHS59222.1"/>
    </source>
</evidence>